<dbReference type="Proteomes" id="UP000318571">
    <property type="component" value="Chromosome 4"/>
</dbReference>
<evidence type="ECO:0000256" key="6">
    <source>
        <dbReference type="ARBA" id="ARBA00022917"/>
    </source>
</evidence>
<feature type="domain" description="Methionyl/Valyl/Leucyl/Isoleucyl-tRNA synthetase anticodon-binding" evidence="11">
    <location>
        <begin position="758"/>
        <end position="872"/>
    </location>
</feature>
<dbReference type="InterPro" id="IPR009080">
    <property type="entry name" value="tRNAsynth_Ia_anticodon-bd"/>
</dbReference>
<dbReference type="InterPro" id="IPR033708">
    <property type="entry name" value="Anticodon_Ile_BEm"/>
</dbReference>
<organism evidence="12 13">
    <name type="scientific">Tigriopus californicus</name>
    <name type="common">Marine copepod</name>
    <dbReference type="NCBI Taxonomy" id="6832"/>
    <lineage>
        <taxon>Eukaryota</taxon>
        <taxon>Metazoa</taxon>
        <taxon>Ecdysozoa</taxon>
        <taxon>Arthropoda</taxon>
        <taxon>Crustacea</taxon>
        <taxon>Multicrustacea</taxon>
        <taxon>Hexanauplia</taxon>
        <taxon>Copepoda</taxon>
        <taxon>Harpacticoida</taxon>
        <taxon>Harpacticidae</taxon>
        <taxon>Tigriopus</taxon>
    </lineage>
</organism>
<evidence type="ECO:0000313" key="12">
    <source>
        <dbReference type="EMBL" id="TRY66923.1"/>
    </source>
</evidence>
<dbReference type="Gene3D" id="3.40.50.620">
    <property type="entry name" value="HUPs"/>
    <property type="match status" value="2"/>
</dbReference>
<dbReference type="STRING" id="6832.A0A553NN98"/>
<evidence type="ECO:0000256" key="2">
    <source>
        <dbReference type="ARBA" id="ARBA00013165"/>
    </source>
</evidence>
<sequence>MALCPSTSTESVNINTTQAWHVFQHHFHFDPSANLIKMLTALIHRPLFQWKDVRHTLITPAIRALSHQKPPKYSSTVLLPRTNFPARLEGAKRLAQDQSIVNSTAFQSLYARQWTDWPPENTFILHDGPPYANGTLHMGHVVNKVLKDITNRWQLTKGRRVHYRPGWDCHGLPIELKAKRKTGTPDRPSPLEIRNEARKFAQDTVEAQQSQFQSWGILGDWDHPYLTMDPDYVEREMRLCHRLIQNGLMFQRYMPVYWSPSSQTALAESELEYNPNHKSISAYIKFPLCSESCRQLSIDSGSLLIWTTTPWSIVANRAVCVKSDAEYCLIQIADEFLIVGQAALANNPDLKTCLGDHQVIKVVSGQSLTHLKYSHPIKSVQGSEVEFPVLSANHVTMTAGTGLVHTAPAHGPDDYLVGLEHGLDLSCPVDENGCYIRDIGPELRELSVLGDGNTKIVDLLQASGHLLSHGDFFHSYPCDWRTKQPVILRASKQWFIDTTSLKSSSLSALKFVDIQPASWVQGFQGVLEKRPYWCVSRQRVWGVPIPVFYHKESQEVLSNDEIIQRCCELNRSEGTDFWWKMSAKDILMGTGVNGDDYEKGGDILDVWFDSGITWSTLPEVPADLYLEGLDQFSGWFYSSLVTGMALQKQCPYKNIFVHGFTVDEQGRKMSKSTGNVVDPSDLITGTKKKSPYGVDTVRLWVAAHASQSSSIEIGDSIMDLTKQTMNKIRNSCKFILGNTSRLTSREQLSSYEDLRPVDRLALLQLAVYWEHVSIHFEQMKFNLVCLRLDHYLANDLSSFYFHITKDRLYCDEEASLRRRSAQTVLFHILETLKASFAPIAPILAQEIENAHPVLRPSFGSRIVPENTWKDEKLESSFRFLFDLKSKLTKELGDSNLKNCDVLAVTKTPHRLPEDMDAQDLAEFLQVPKVSICDQLNYGSMNAKGDDIMVENEMLTLRASHTEGCFCPRCRLKTAMRDNELCQRCESVIRSLQ</sequence>
<dbReference type="InterPro" id="IPR009008">
    <property type="entry name" value="Val/Leu/Ile-tRNA-synth_edit"/>
</dbReference>
<proteinExistence type="inferred from homology"/>
<evidence type="ECO:0000256" key="1">
    <source>
        <dbReference type="ARBA" id="ARBA00005594"/>
    </source>
</evidence>
<dbReference type="OrthoDB" id="10264412at2759"/>
<dbReference type="InterPro" id="IPR002301">
    <property type="entry name" value="Ile-tRNA-ligase"/>
</dbReference>
<dbReference type="InterPro" id="IPR001412">
    <property type="entry name" value="aa-tRNA-synth_I_CS"/>
</dbReference>
<dbReference type="Gene3D" id="3.90.740.10">
    <property type="entry name" value="Valyl/Leucyl/Isoleucyl-tRNA synthetase, editing domain"/>
    <property type="match status" value="1"/>
</dbReference>
<evidence type="ECO:0000256" key="3">
    <source>
        <dbReference type="ARBA" id="ARBA00022598"/>
    </source>
</evidence>
<gene>
    <name evidence="12" type="ORF">TCAL_08039</name>
</gene>
<dbReference type="SUPFAM" id="SSF52374">
    <property type="entry name" value="Nucleotidylyl transferase"/>
    <property type="match status" value="1"/>
</dbReference>
<reference evidence="12 13" key="1">
    <citation type="journal article" date="2018" name="Nat. Ecol. Evol.">
        <title>Genomic signatures of mitonuclear coevolution across populations of Tigriopus californicus.</title>
        <authorList>
            <person name="Barreto F.S."/>
            <person name="Watson E.T."/>
            <person name="Lima T.G."/>
            <person name="Willett C.S."/>
            <person name="Edmands S."/>
            <person name="Li W."/>
            <person name="Burton R.S."/>
        </authorList>
    </citation>
    <scope>NUCLEOTIDE SEQUENCE [LARGE SCALE GENOMIC DNA]</scope>
    <source>
        <strain evidence="12 13">San Diego</strain>
    </source>
</reference>
<dbReference type="GO" id="GO:0000049">
    <property type="term" value="F:tRNA binding"/>
    <property type="evidence" value="ECO:0007669"/>
    <property type="project" value="InterPro"/>
</dbReference>
<name>A0A553NN98_TIGCA</name>
<dbReference type="Gene3D" id="1.10.730.20">
    <property type="match status" value="1"/>
</dbReference>
<dbReference type="Pfam" id="PF08264">
    <property type="entry name" value="Anticodon_1"/>
    <property type="match status" value="1"/>
</dbReference>
<evidence type="ECO:0000256" key="8">
    <source>
        <dbReference type="ARBA" id="ARBA00032665"/>
    </source>
</evidence>
<comment type="caution">
    <text evidence="12">The sequence shown here is derived from an EMBL/GenBank/DDBJ whole genome shotgun (WGS) entry which is preliminary data.</text>
</comment>
<evidence type="ECO:0000256" key="9">
    <source>
        <dbReference type="RuleBase" id="RU363035"/>
    </source>
</evidence>
<dbReference type="PANTHER" id="PTHR42765:SF1">
    <property type="entry name" value="ISOLEUCINE--TRNA LIGASE, MITOCHONDRIAL"/>
    <property type="match status" value="1"/>
</dbReference>
<keyword evidence="7 9" id="KW-0030">Aminoacyl-tRNA synthetase</keyword>
<dbReference type="InterPro" id="IPR050081">
    <property type="entry name" value="Ile-tRNA_ligase"/>
</dbReference>
<keyword evidence="3 9" id="KW-0436">Ligase</keyword>
<dbReference type="GO" id="GO:0002161">
    <property type="term" value="F:aminoacyl-tRNA deacylase activity"/>
    <property type="evidence" value="ECO:0007669"/>
    <property type="project" value="InterPro"/>
</dbReference>
<dbReference type="FunFam" id="3.90.740.10:FF:000009">
    <property type="entry name" value="Isoleucyl-tRNA synthetase 2, mitochondrial"/>
    <property type="match status" value="1"/>
</dbReference>
<evidence type="ECO:0000256" key="7">
    <source>
        <dbReference type="ARBA" id="ARBA00023146"/>
    </source>
</evidence>
<feature type="domain" description="Aminoacyl-tRNA synthetase class Ia" evidence="10">
    <location>
        <begin position="117"/>
        <end position="712"/>
    </location>
</feature>
<dbReference type="AlphaFoldDB" id="A0A553NN98"/>
<dbReference type="Pfam" id="PF00133">
    <property type="entry name" value="tRNA-synt_1"/>
    <property type="match status" value="1"/>
</dbReference>
<dbReference type="SUPFAM" id="SSF47323">
    <property type="entry name" value="Anticodon-binding domain of a subclass of class I aminoacyl-tRNA synthetases"/>
    <property type="match status" value="1"/>
</dbReference>
<dbReference type="GO" id="GO:0032543">
    <property type="term" value="P:mitochondrial translation"/>
    <property type="evidence" value="ECO:0007669"/>
    <property type="project" value="TreeGrafter"/>
</dbReference>
<dbReference type="PRINTS" id="PR00984">
    <property type="entry name" value="TRNASYNTHILE"/>
</dbReference>
<dbReference type="EMBL" id="VCGU01000011">
    <property type="protein sequence ID" value="TRY66923.1"/>
    <property type="molecule type" value="Genomic_DNA"/>
</dbReference>
<dbReference type="CDD" id="cd07960">
    <property type="entry name" value="Anticodon_Ia_Ile_BEm"/>
    <property type="match status" value="1"/>
</dbReference>
<keyword evidence="4 9" id="KW-0547">Nucleotide-binding</keyword>
<evidence type="ECO:0000256" key="4">
    <source>
        <dbReference type="ARBA" id="ARBA00022741"/>
    </source>
</evidence>
<dbReference type="NCBIfam" id="TIGR00392">
    <property type="entry name" value="ileS"/>
    <property type="match status" value="1"/>
</dbReference>
<dbReference type="SUPFAM" id="SSF50677">
    <property type="entry name" value="ValRS/IleRS/LeuRS editing domain"/>
    <property type="match status" value="1"/>
</dbReference>
<dbReference type="GO" id="GO:0005739">
    <property type="term" value="C:mitochondrion"/>
    <property type="evidence" value="ECO:0007669"/>
    <property type="project" value="TreeGrafter"/>
</dbReference>
<dbReference type="OMA" id="HCWRCKT"/>
<dbReference type="PROSITE" id="PS00178">
    <property type="entry name" value="AA_TRNA_LIGASE_I"/>
    <property type="match status" value="1"/>
</dbReference>
<dbReference type="Gene3D" id="1.10.10.830">
    <property type="entry name" value="Ile-tRNA synthetase CP2 domain-like"/>
    <property type="match status" value="1"/>
</dbReference>
<keyword evidence="5 9" id="KW-0067">ATP-binding</keyword>
<evidence type="ECO:0000256" key="5">
    <source>
        <dbReference type="ARBA" id="ARBA00022840"/>
    </source>
</evidence>
<keyword evidence="6 9" id="KW-0648">Protein biosynthesis</keyword>
<dbReference type="GO" id="GO:0005524">
    <property type="term" value="F:ATP binding"/>
    <property type="evidence" value="ECO:0007669"/>
    <property type="project" value="UniProtKB-KW"/>
</dbReference>
<dbReference type="InterPro" id="IPR002300">
    <property type="entry name" value="aa-tRNA-synth_Ia"/>
</dbReference>
<comment type="similarity">
    <text evidence="1 9">Belongs to the class-I aminoacyl-tRNA synthetase family.</text>
</comment>
<dbReference type="GO" id="GO:0004822">
    <property type="term" value="F:isoleucine-tRNA ligase activity"/>
    <property type="evidence" value="ECO:0007669"/>
    <property type="project" value="UniProtKB-EC"/>
</dbReference>
<evidence type="ECO:0000313" key="13">
    <source>
        <dbReference type="Proteomes" id="UP000318571"/>
    </source>
</evidence>
<dbReference type="InterPro" id="IPR014729">
    <property type="entry name" value="Rossmann-like_a/b/a_fold"/>
</dbReference>
<dbReference type="EC" id="6.1.1.5" evidence="2"/>
<evidence type="ECO:0000259" key="11">
    <source>
        <dbReference type="Pfam" id="PF08264"/>
    </source>
</evidence>
<dbReference type="GO" id="GO:0006428">
    <property type="term" value="P:isoleucyl-tRNA aminoacylation"/>
    <property type="evidence" value="ECO:0007669"/>
    <property type="project" value="InterPro"/>
</dbReference>
<dbReference type="PANTHER" id="PTHR42765">
    <property type="entry name" value="SOLEUCYL-TRNA SYNTHETASE"/>
    <property type="match status" value="1"/>
</dbReference>
<protein>
    <recommendedName>
        <fullName evidence="2">isoleucine--tRNA ligase</fullName>
        <ecNumber evidence="2">6.1.1.5</ecNumber>
    </recommendedName>
    <alternativeName>
        <fullName evidence="8">Isoleucyl-tRNA synthetase</fullName>
    </alternativeName>
</protein>
<accession>A0A553NN98</accession>
<evidence type="ECO:0000259" key="10">
    <source>
        <dbReference type="Pfam" id="PF00133"/>
    </source>
</evidence>
<keyword evidence="13" id="KW-1185">Reference proteome</keyword>
<dbReference type="InterPro" id="IPR013155">
    <property type="entry name" value="M/V/L/I-tRNA-synth_anticd-bd"/>
</dbReference>